<dbReference type="PROSITE" id="PS00105">
    <property type="entry name" value="AA_TRANSFER_CLASS_1"/>
    <property type="match status" value="1"/>
</dbReference>
<dbReference type="InterPro" id="IPR015421">
    <property type="entry name" value="PyrdxlP-dep_Trfase_major"/>
</dbReference>
<dbReference type="EC" id="2.6.1.1" evidence="8"/>
<dbReference type="EMBL" id="QVQW01000044">
    <property type="protein sequence ID" value="RKU43330.1"/>
    <property type="molecule type" value="Genomic_DNA"/>
</dbReference>
<dbReference type="PANTHER" id="PTHR11879:SF22">
    <property type="entry name" value="ASPARTATE AMINOTRANSFERASE, MITOCHONDRIAL"/>
    <property type="match status" value="1"/>
</dbReference>
<name>A0A420Y6F1_9PEZI</name>
<keyword evidence="5 8" id="KW-0808">Transferase</keyword>
<evidence type="ECO:0000256" key="2">
    <source>
        <dbReference type="ARBA" id="ARBA00007441"/>
    </source>
</evidence>
<dbReference type="AlphaFoldDB" id="A0A420Y6F1"/>
<dbReference type="Pfam" id="PF00155">
    <property type="entry name" value="Aminotran_1_2"/>
    <property type="match status" value="1"/>
</dbReference>
<evidence type="ECO:0000256" key="3">
    <source>
        <dbReference type="ARBA" id="ARBA00011738"/>
    </source>
</evidence>
<comment type="similarity">
    <text evidence="2">Belongs to the class-I pyridoxal-phosphate-dependent aminotransferase family.</text>
</comment>
<dbReference type="InterPro" id="IPR004838">
    <property type="entry name" value="NHTrfase_class1_PyrdxlP-BS"/>
</dbReference>
<comment type="caution">
    <text evidence="10">The sequence shown here is derived from an EMBL/GenBank/DDBJ whole genome shotgun (WGS) entry which is preliminary data.</text>
</comment>
<gene>
    <name evidence="10" type="primary">AAT1</name>
    <name evidence="10" type="ORF">DL546_003935</name>
</gene>
<dbReference type="GO" id="GO:0005739">
    <property type="term" value="C:mitochondrion"/>
    <property type="evidence" value="ECO:0007669"/>
    <property type="project" value="TreeGrafter"/>
</dbReference>
<dbReference type="GO" id="GO:0006533">
    <property type="term" value="P:L-aspartate catabolic process"/>
    <property type="evidence" value="ECO:0007669"/>
    <property type="project" value="TreeGrafter"/>
</dbReference>
<evidence type="ECO:0000256" key="1">
    <source>
        <dbReference type="ARBA" id="ARBA00001933"/>
    </source>
</evidence>
<dbReference type="GO" id="GO:0004069">
    <property type="term" value="F:L-aspartate:2-oxoglutarate aminotransferase activity"/>
    <property type="evidence" value="ECO:0007669"/>
    <property type="project" value="UniProtKB-EC"/>
</dbReference>
<reference evidence="10 11" key="1">
    <citation type="submission" date="2018-08" db="EMBL/GenBank/DDBJ databases">
        <title>Draft genome of the lignicolous fungus Coniochaeta pulveracea.</title>
        <authorList>
            <person name="Borstlap C.J."/>
            <person name="De Witt R.N."/>
            <person name="Botha A."/>
            <person name="Volschenk H."/>
        </authorList>
    </citation>
    <scope>NUCLEOTIDE SEQUENCE [LARGE SCALE GENOMIC DNA]</scope>
    <source>
        <strain evidence="10 11">CAB683</strain>
    </source>
</reference>
<evidence type="ECO:0000256" key="6">
    <source>
        <dbReference type="ARBA" id="ARBA00022898"/>
    </source>
</evidence>
<dbReference type="InterPro" id="IPR000796">
    <property type="entry name" value="Asp_trans"/>
</dbReference>
<keyword evidence="11" id="KW-1185">Reference proteome</keyword>
<evidence type="ECO:0000256" key="8">
    <source>
        <dbReference type="RuleBase" id="RU000480"/>
    </source>
</evidence>
<evidence type="ECO:0000259" key="9">
    <source>
        <dbReference type="Pfam" id="PF00155"/>
    </source>
</evidence>
<dbReference type="FunFam" id="3.40.640.10:FF:000026">
    <property type="entry name" value="Aspartate aminotransferase"/>
    <property type="match status" value="1"/>
</dbReference>
<evidence type="ECO:0000256" key="5">
    <source>
        <dbReference type="ARBA" id="ARBA00022679"/>
    </source>
</evidence>
<accession>A0A420Y6F1</accession>
<dbReference type="PANTHER" id="PTHR11879">
    <property type="entry name" value="ASPARTATE AMINOTRANSFERASE"/>
    <property type="match status" value="1"/>
</dbReference>
<comment type="catalytic activity">
    <reaction evidence="7 8">
        <text>L-aspartate + 2-oxoglutarate = oxaloacetate + L-glutamate</text>
        <dbReference type="Rhea" id="RHEA:21824"/>
        <dbReference type="ChEBI" id="CHEBI:16452"/>
        <dbReference type="ChEBI" id="CHEBI:16810"/>
        <dbReference type="ChEBI" id="CHEBI:29985"/>
        <dbReference type="ChEBI" id="CHEBI:29991"/>
        <dbReference type="EC" id="2.6.1.1"/>
    </reaction>
</comment>
<dbReference type="InterPro" id="IPR004839">
    <property type="entry name" value="Aminotransferase_I/II_large"/>
</dbReference>
<dbReference type="InterPro" id="IPR015424">
    <property type="entry name" value="PyrdxlP-dep_Trfase"/>
</dbReference>
<dbReference type="Proteomes" id="UP000275385">
    <property type="component" value="Unassembled WGS sequence"/>
</dbReference>
<evidence type="ECO:0000256" key="4">
    <source>
        <dbReference type="ARBA" id="ARBA00022576"/>
    </source>
</evidence>
<dbReference type="CDD" id="cd00609">
    <property type="entry name" value="AAT_like"/>
    <property type="match status" value="1"/>
</dbReference>
<dbReference type="Gene3D" id="3.90.1150.10">
    <property type="entry name" value="Aspartate Aminotransferase, domain 1"/>
    <property type="match status" value="1"/>
</dbReference>
<protein>
    <recommendedName>
        <fullName evidence="8">Aspartate aminotransferase</fullName>
        <ecNumber evidence="8">2.6.1.1</ecNumber>
    </recommendedName>
</protein>
<evidence type="ECO:0000313" key="10">
    <source>
        <dbReference type="EMBL" id="RKU43330.1"/>
    </source>
</evidence>
<evidence type="ECO:0000313" key="11">
    <source>
        <dbReference type="Proteomes" id="UP000275385"/>
    </source>
</evidence>
<comment type="cofactor">
    <cofactor evidence="1">
        <name>pyridoxal 5'-phosphate</name>
        <dbReference type="ChEBI" id="CHEBI:597326"/>
    </cofactor>
</comment>
<keyword evidence="6" id="KW-0663">Pyridoxal phosphate</keyword>
<dbReference type="InterPro" id="IPR015422">
    <property type="entry name" value="PyrdxlP-dep_Trfase_small"/>
</dbReference>
<keyword evidence="4 8" id="KW-0032">Aminotransferase</keyword>
<feature type="domain" description="Aminotransferase class I/classII large" evidence="9">
    <location>
        <begin position="54"/>
        <end position="419"/>
    </location>
</feature>
<proteinExistence type="inferred from homology"/>
<organism evidence="10 11">
    <name type="scientific">Coniochaeta pulveracea</name>
    <dbReference type="NCBI Taxonomy" id="177199"/>
    <lineage>
        <taxon>Eukaryota</taxon>
        <taxon>Fungi</taxon>
        <taxon>Dikarya</taxon>
        <taxon>Ascomycota</taxon>
        <taxon>Pezizomycotina</taxon>
        <taxon>Sordariomycetes</taxon>
        <taxon>Sordariomycetidae</taxon>
        <taxon>Coniochaetales</taxon>
        <taxon>Coniochaetaceae</taxon>
        <taxon>Coniochaeta</taxon>
    </lineage>
</organism>
<dbReference type="FunFam" id="3.90.1150.10:FF:000181">
    <property type="entry name" value="Aspartate aminotransferase"/>
    <property type="match status" value="1"/>
</dbReference>
<comment type="subunit">
    <text evidence="3 8">Homodimer.</text>
</comment>
<dbReference type="GO" id="GO:0030170">
    <property type="term" value="F:pyridoxal phosphate binding"/>
    <property type="evidence" value="ECO:0007669"/>
    <property type="project" value="InterPro"/>
</dbReference>
<dbReference type="SUPFAM" id="SSF53383">
    <property type="entry name" value="PLP-dependent transferases"/>
    <property type="match status" value="1"/>
</dbReference>
<evidence type="ECO:0000256" key="7">
    <source>
        <dbReference type="ARBA" id="ARBA00049185"/>
    </source>
</evidence>
<sequence>MLSSLRIASRRAALRNFAVVARPASTWAKVPQGPPDVSAILGITEAFKADSNSKKINLGVGAYRDDKGKPYVLPSVRKAEDKVISAGHNKEYAGITGVPEFTKAAAVLAYGKDSSALDRLVITQSISGTGALRIGGEFLARFYPGAKSIYIPTPSWANHGAVFTDSGLKVEKYRYYNKDTIGLDFEGLIADIKAAPKESIFLFHACAHNPTGVDPTPEQWKEIEAAVKAQGHYCFFDMAYQGFASGDIHKDAFAVRYFVEKGHNICLAQSFAKNMGLYGERIGAFSILAEDADEKKRVDSQVKILVRPLYSNPPIHGARIASQILNTPELYDQWLVEVKDMADRIITMRALLKENLEKLGSKHDWSHITSQIGMFAYTGLTPEQMDKLAKEHSVYATKDGRISVAGITSENVGRLAEAIYKVKG</sequence>
<dbReference type="PRINTS" id="PR00799">
    <property type="entry name" value="TRANSAMINASE"/>
</dbReference>
<dbReference type="Gene3D" id="3.40.640.10">
    <property type="entry name" value="Type I PLP-dependent aspartate aminotransferase-like (Major domain)"/>
    <property type="match status" value="1"/>
</dbReference>
<dbReference type="OrthoDB" id="6752799at2759"/>
<dbReference type="NCBIfam" id="NF006719">
    <property type="entry name" value="PRK09257.1"/>
    <property type="match status" value="1"/>
</dbReference>
<comment type="miscellaneous">
    <text evidence="8">In eukaryotes there are cytoplasmic, mitochondrial and chloroplastic isozymes.</text>
</comment>
<dbReference type="STRING" id="177199.A0A420Y6F1"/>